<dbReference type="Proteomes" id="UP000003959">
    <property type="component" value="Unassembled WGS sequence"/>
</dbReference>
<dbReference type="AlphaFoldDB" id="F4XWN8"/>
<keyword evidence="3" id="KW-1185">Reference proteome</keyword>
<dbReference type="EMBL" id="GL890944">
    <property type="protein sequence ID" value="EGJ30998.1"/>
    <property type="molecule type" value="Genomic_DNA"/>
</dbReference>
<feature type="region of interest" description="Disordered" evidence="1">
    <location>
        <begin position="1"/>
        <end position="36"/>
    </location>
</feature>
<proteinExistence type="predicted"/>
<reference evidence="3" key="1">
    <citation type="journal article" date="2011" name="Proc. Natl. Acad. Sci. U.S.A.">
        <title>Genomic insights into the physiology and ecology of the marine filamentous cyanobacterium Lyngbya majuscula.</title>
        <authorList>
            <person name="Jones A.C."/>
            <person name="Monroe E.A."/>
            <person name="Podell S."/>
            <person name="Hess W.R."/>
            <person name="Klages S."/>
            <person name="Esquenazi E."/>
            <person name="Niessen S."/>
            <person name="Hoover H."/>
            <person name="Rothmann M."/>
            <person name="Lasken R.S."/>
            <person name="Yates J.R.III."/>
            <person name="Reinhardt R."/>
            <person name="Kube M."/>
            <person name="Burkart M.D."/>
            <person name="Allen E.E."/>
            <person name="Dorrestein P.C."/>
            <person name="Gerwick W.H."/>
            <person name="Gerwick L."/>
        </authorList>
    </citation>
    <scope>NUCLEOTIDE SEQUENCE [LARGE SCALE GENOMIC DNA]</scope>
    <source>
        <strain evidence="3">3L</strain>
    </source>
</reference>
<protein>
    <submittedName>
        <fullName evidence="2">Uncharacterized protein</fullName>
    </submittedName>
</protein>
<dbReference type="HOGENOM" id="CLU_2899276_0_0_3"/>
<sequence>MVRYGAGYPNPDYEAKNEGSPNTPCLDAVAHGGNPQDRAASLRKIFKYEMQGSQVSGERELV</sequence>
<evidence type="ECO:0000256" key="1">
    <source>
        <dbReference type="SAM" id="MobiDB-lite"/>
    </source>
</evidence>
<organism evidence="2 3">
    <name type="scientific">Moorena producens 3L</name>
    <dbReference type="NCBI Taxonomy" id="489825"/>
    <lineage>
        <taxon>Bacteria</taxon>
        <taxon>Bacillati</taxon>
        <taxon>Cyanobacteriota</taxon>
        <taxon>Cyanophyceae</taxon>
        <taxon>Coleofasciculales</taxon>
        <taxon>Coleofasciculaceae</taxon>
        <taxon>Moorena</taxon>
    </lineage>
</organism>
<accession>F4XWN8</accession>
<dbReference type="RefSeq" id="WP_008187852.1">
    <property type="nucleotide sequence ID" value="NZ_GL890944.1"/>
</dbReference>
<name>F4XWN8_9CYAN</name>
<evidence type="ECO:0000313" key="3">
    <source>
        <dbReference type="Proteomes" id="UP000003959"/>
    </source>
</evidence>
<evidence type="ECO:0000313" key="2">
    <source>
        <dbReference type="EMBL" id="EGJ30998.1"/>
    </source>
</evidence>
<gene>
    <name evidence="2" type="ORF">LYNGBM3L_44320</name>
</gene>